<evidence type="ECO:0000256" key="1">
    <source>
        <dbReference type="SAM" id="MobiDB-lite"/>
    </source>
</evidence>
<evidence type="ECO:0000259" key="3">
    <source>
        <dbReference type="Pfam" id="PF12690"/>
    </source>
</evidence>
<dbReference type="Pfam" id="PF12690">
    <property type="entry name" value="BsuPI"/>
    <property type="match status" value="1"/>
</dbReference>
<organism evidence="4 5">
    <name type="scientific">Natronospira proteinivora</name>
    <dbReference type="NCBI Taxonomy" id="1807133"/>
    <lineage>
        <taxon>Bacteria</taxon>
        <taxon>Pseudomonadati</taxon>
        <taxon>Pseudomonadota</taxon>
        <taxon>Gammaproteobacteria</taxon>
        <taxon>Natronospirales</taxon>
        <taxon>Natronospiraceae</taxon>
        <taxon>Natronospira</taxon>
    </lineage>
</organism>
<evidence type="ECO:0000313" key="4">
    <source>
        <dbReference type="EMBL" id="MCP1728269.1"/>
    </source>
</evidence>
<feature type="domain" description="Intracellular proteinase inhibitor BsuPI" evidence="3">
    <location>
        <begin position="49"/>
        <end position="146"/>
    </location>
</feature>
<sequence length="171" mass="18894">MKYRALMAALLSLPLFLLGCDDDDDEPSRSLHFVSEMEIRDANGQTITSASAGENVSIVLLIRNRSDSEATLEFGSTRVSDFLVLNDAGEVVRLWSDDRSFSPTVTTETFEAGERRSFEMSWSGLDDDQGNALSAGEYEIQAWAATDDEDGIDDLEPSPLRSTLKPFEITE</sequence>
<gene>
    <name evidence="4" type="ORF">J2T60_002269</name>
</gene>
<proteinExistence type="predicted"/>
<reference evidence="4 5" key="1">
    <citation type="submission" date="2022-03" db="EMBL/GenBank/DDBJ databases">
        <title>Genomic Encyclopedia of Type Strains, Phase III (KMG-III): the genomes of soil and plant-associated and newly described type strains.</title>
        <authorList>
            <person name="Whitman W."/>
        </authorList>
    </citation>
    <scope>NUCLEOTIDE SEQUENCE [LARGE SCALE GENOMIC DNA]</scope>
    <source>
        <strain evidence="4 5">BSker1</strain>
    </source>
</reference>
<comment type="caution">
    <text evidence="4">The sequence shown here is derived from an EMBL/GenBank/DDBJ whole genome shotgun (WGS) entry which is preliminary data.</text>
</comment>
<dbReference type="Proteomes" id="UP001523550">
    <property type="component" value="Unassembled WGS sequence"/>
</dbReference>
<keyword evidence="2" id="KW-0732">Signal</keyword>
<accession>A0ABT1GAB7</accession>
<dbReference type="InterPro" id="IPR038144">
    <property type="entry name" value="IPI"/>
</dbReference>
<evidence type="ECO:0000256" key="2">
    <source>
        <dbReference type="SAM" id="SignalP"/>
    </source>
</evidence>
<feature type="compositionally biased region" description="Acidic residues" evidence="1">
    <location>
        <begin position="146"/>
        <end position="156"/>
    </location>
</feature>
<feature type="chain" id="PRO_5045130850" description="Intracellular proteinase inhibitor BsuPI domain-containing protein" evidence="2">
    <location>
        <begin position="20"/>
        <end position="171"/>
    </location>
</feature>
<dbReference type="PROSITE" id="PS51257">
    <property type="entry name" value="PROKAR_LIPOPROTEIN"/>
    <property type="match status" value="1"/>
</dbReference>
<keyword evidence="5" id="KW-1185">Reference proteome</keyword>
<name>A0ABT1GAB7_9GAMM</name>
<dbReference type="Gene3D" id="2.60.40.2360">
    <property type="entry name" value="Intracellular proteinase inhibitor BsuPI"/>
    <property type="match status" value="1"/>
</dbReference>
<dbReference type="EMBL" id="JALJYF010000002">
    <property type="protein sequence ID" value="MCP1728269.1"/>
    <property type="molecule type" value="Genomic_DNA"/>
</dbReference>
<evidence type="ECO:0000313" key="5">
    <source>
        <dbReference type="Proteomes" id="UP001523550"/>
    </source>
</evidence>
<feature type="signal peptide" evidence="2">
    <location>
        <begin position="1"/>
        <end position="19"/>
    </location>
</feature>
<protein>
    <recommendedName>
        <fullName evidence="3">Intracellular proteinase inhibitor BsuPI domain-containing protein</fullName>
    </recommendedName>
</protein>
<dbReference type="RefSeq" id="WP_253450069.1">
    <property type="nucleotide sequence ID" value="NZ_JALJYF010000002.1"/>
</dbReference>
<dbReference type="InterPro" id="IPR020481">
    <property type="entry name" value="Intracell_prot_inh_BsuPI"/>
</dbReference>
<feature type="region of interest" description="Disordered" evidence="1">
    <location>
        <begin position="145"/>
        <end position="171"/>
    </location>
</feature>